<dbReference type="GO" id="GO:1990904">
    <property type="term" value="C:ribonucleoprotein complex"/>
    <property type="evidence" value="ECO:0007669"/>
    <property type="project" value="UniProtKB-KW"/>
</dbReference>
<evidence type="ECO:0000256" key="2">
    <source>
        <dbReference type="ARBA" id="ARBA00007151"/>
    </source>
</evidence>
<accession>C5DH65</accession>
<comment type="subcellular location">
    <subcellularLocation>
        <location evidence="1">Mitochondrion</location>
    </subcellularLocation>
</comment>
<dbReference type="KEGG" id="lth:KLTH0E01716g"/>
<evidence type="ECO:0000256" key="4">
    <source>
        <dbReference type="ARBA" id="ARBA00023128"/>
    </source>
</evidence>
<dbReference type="GeneID" id="8291702"/>
<keyword evidence="10" id="KW-1185">Reference proteome</keyword>
<dbReference type="Pfam" id="PF00177">
    <property type="entry name" value="Ribosomal_S7"/>
    <property type="match status" value="1"/>
</dbReference>
<dbReference type="EMBL" id="CU928169">
    <property type="protein sequence ID" value="CAR23126.1"/>
    <property type="molecule type" value="Genomic_DNA"/>
</dbReference>
<dbReference type="Gene3D" id="1.10.455.10">
    <property type="entry name" value="Ribosomal protein S7 domain"/>
    <property type="match status" value="1"/>
</dbReference>
<evidence type="ECO:0000256" key="3">
    <source>
        <dbReference type="ARBA" id="ARBA00022980"/>
    </source>
</evidence>
<protein>
    <recommendedName>
        <fullName evidence="7">Small ribosomal subunit protein uS7m</fullName>
    </recommendedName>
</protein>
<comment type="similarity">
    <text evidence="2">Belongs to the universal ribosomal protein uS7 family.</text>
</comment>
<dbReference type="AlphaFoldDB" id="C5DH65"/>
<evidence type="ECO:0000256" key="7">
    <source>
        <dbReference type="ARBA" id="ARBA00039306"/>
    </source>
</evidence>
<dbReference type="InterPro" id="IPR023798">
    <property type="entry name" value="Ribosomal_uS7_dom"/>
</dbReference>
<dbReference type="InterPro" id="IPR036823">
    <property type="entry name" value="Ribosomal_uS7_dom_sf"/>
</dbReference>
<dbReference type="GO" id="GO:0005739">
    <property type="term" value="C:mitochondrion"/>
    <property type="evidence" value="ECO:0007669"/>
    <property type="project" value="UniProtKB-SubCell"/>
</dbReference>
<dbReference type="GO" id="GO:0005840">
    <property type="term" value="C:ribosome"/>
    <property type="evidence" value="ECO:0007669"/>
    <property type="project" value="UniProtKB-KW"/>
</dbReference>
<dbReference type="SUPFAM" id="SSF47973">
    <property type="entry name" value="Ribosomal protein S7"/>
    <property type="match status" value="1"/>
</dbReference>
<dbReference type="Proteomes" id="UP000002036">
    <property type="component" value="Chromosome E"/>
</dbReference>
<proteinExistence type="inferred from homology"/>
<dbReference type="OMA" id="HVTNMIM"/>
<dbReference type="InterPro" id="IPR047988">
    <property type="entry name" value="Ribosomal_uS7m_fungi"/>
</dbReference>
<evidence type="ECO:0000256" key="5">
    <source>
        <dbReference type="ARBA" id="ARBA00023274"/>
    </source>
</evidence>
<dbReference type="CDD" id="cd14868">
    <property type="entry name" value="uS7_Mitochondria_Fungi"/>
    <property type="match status" value="1"/>
</dbReference>
<dbReference type="InParanoid" id="C5DH65"/>
<evidence type="ECO:0000256" key="6">
    <source>
        <dbReference type="ARBA" id="ARBA00037226"/>
    </source>
</evidence>
<evidence type="ECO:0000313" key="10">
    <source>
        <dbReference type="Proteomes" id="UP000002036"/>
    </source>
</evidence>
<dbReference type="InterPro" id="IPR000235">
    <property type="entry name" value="Ribosomal_uS7"/>
</dbReference>
<gene>
    <name evidence="9" type="ordered locus">KLTH0E01716g</name>
</gene>
<evidence type="ECO:0000259" key="8">
    <source>
        <dbReference type="Pfam" id="PF00177"/>
    </source>
</evidence>
<comment type="function">
    <text evidence="6">Component of the mitochondrial ribosome (mitoribosome), a dedicated translation machinery responsible for the synthesis of mitochondrial genome-encoded proteins, including at least some of the essential transmembrane subunits of the mitochondrial respiratory chain. The mitoribosomes are attached to the mitochondrial inner membrane and translation products are cotranslationally integrated into the membrane.</text>
</comment>
<name>C5DH65_LACTC</name>
<dbReference type="OrthoDB" id="9972728at2759"/>
<dbReference type="PANTHER" id="PTHR11205">
    <property type="entry name" value="RIBOSOMAL PROTEIN S7"/>
    <property type="match status" value="1"/>
</dbReference>
<evidence type="ECO:0000313" key="9">
    <source>
        <dbReference type="EMBL" id="CAR23126.1"/>
    </source>
</evidence>
<sequence>MFALRRQLSPALWKNGPRLPASCVAVRHCELPNCIRFQSGTVDQRTAEKASEDRSSLPDTEINSWLEAIESLRSEFTEQPYLPESSLAGPGQSKVNLLEEALNAKKTFEPSEEQIAEWEVLKTVPLPERQDETLQHVTNMIMRHGKKQRAEKTLSRALYLVFCYTRQDPIQLLKKALDDLAPMMVVKTFKTGVAKAAVIPVPLNARQRNRMAWKWIMEGANKRVSSDFAVRLGEELISVFKGNSSGFDKRDQMHKTAIAHRAYIKLK</sequence>
<organism evidence="9 10">
    <name type="scientific">Lachancea thermotolerans (strain ATCC 56472 / CBS 6340 / NRRL Y-8284)</name>
    <name type="common">Yeast</name>
    <name type="synonym">Kluyveromyces thermotolerans</name>
    <dbReference type="NCBI Taxonomy" id="559295"/>
    <lineage>
        <taxon>Eukaryota</taxon>
        <taxon>Fungi</taxon>
        <taxon>Dikarya</taxon>
        <taxon>Ascomycota</taxon>
        <taxon>Saccharomycotina</taxon>
        <taxon>Saccharomycetes</taxon>
        <taxon>Saccharomycetales</taxon>
        <taxon>Saccharomycetaceae</taxon>
        <taxon>Lachancea</taxon>
    </lineage>
</organism>
<dbReference type="STRING" id="559295.C5DH65"/>
<evidence type="ECO:0000256" key="1">
    <source>
        <dbReference type="ARBA" id="ARBA00004173"/>
    </source>
</evidence>
<dbReference type="eggNOG" id="KOG3291">
    <property type="taxonomic scope" value="Eukaryota"/>
</dbReference>
<dbReference type="RefSeq" id="XP_002553563.1">
    <property type="nucleotide sequence ID" value="XM_002553517.1"/>
</dbReference>
<dbReference type="FunFam" id="1.10.455.10:FF:000006">
    <property type="entry name" value="37S ribosomal protein S7, mitochondrial"/>
    <property type="match status" value="1"/>
</dbReference>
<dbReference type="GO" id="GO:0006412">
    <property type="term" value="P:translation"/>
    <property type="evidence" value="ECO:0007669"/>
    <property type="project" value="InterPro"/>
</dbReference>
<feature type="domain" description="Small ribosomal subunit protein uS7" evidence="8">
    <location>
        <begin position="121"/>
        <end position="261"/>
    </location>
</feature>
<keyword evidence="3" id="KW-0689">Ribosomal protein</keyword>
<keyword evidence="5" id="KW-0687">Ribonucleoprotein</keyword>
<reference evidence="9 10" key="1">
    <citation type="journal article" date="2009" name="Genome Res.">
        <title>Comparative genomics of protoploid Saccharomycetaceae.</title>
        <authorList>
            <consortium name="The Genolevures Consortium"/>
            <person name="Souciet J.-L."/>
            <person name="Dujon B."/>
            <person name="Gaillardin C."/>
            <person name="Johnston M."/>
            <person name="Baret P.V."/>
            <person name="Cliften P."/>
            <person name="Sherman D.J."/>
            <person name="Weissenbach J."/>
            <person name="Westhof E."/>
            <person name="Wincker P."/>
            <person name="Jubin C."/>
            <person name="Poulain J."/>
            <person name="Barbe V."/>
            <person name="Segurens B."/>
            <person name="Artiguenave F."/>
            <person name="Anthouard V."/>
            <person name="Vacherie B."/>
            <person name="Val M.-E."/>
            <person name="Fulton R.S."/>
            <person name="Minx P."/>
            <person name="Wilson R."/>
            <person name="Durrens P."/>
            <person name="Jean G."/>
            <person name="Marck C."/>
            <person name="Martin T."/>
            <person name="Nikolski M."/>
            <person name="Rolland T."/>
            <person name="Seret M.-L."/>
            <person name="Casaregola S."/>
            <person name="Despons L."/>
            <person name="Fairhead C."/>
            <person name="Fischer G."/>
            <person name="Lafontaine I."/>
            <person name="Leh V."/>
            <person name="Lemaire M."/>
            <person name="de Montigny J."/>
            <person name="Neuveglise C."/>
            <person name="Thierry A."/>
            <person name="Blanc-Lenfle I."/>
            <person name="Bleykasten C."/>
            <person name="Diffels J."/>
            <person name="Fritsch E."/>
            <person name="Frangeul L."/>
            <person name="Goeffon A."/>
            <person name="Jauniaux N."/>
            <person name="Kachouri-Lafond R."/>
            <person name="Payen C."/>
            <person name="Potier S."/>
            <person name="Pribylova L."/>
            <person name="Ozanne C."/>
            <person name="Richard G.-F."/>
            <person name="Sacerdot C."/>
            <person name="Straub M.-L."/>
            <person name="Talla E."/>
        </authorList>
    </citation>
    <scope>NUCLEOTIDE SEQUENCE [LARGE SCALE GENOMIC DNA]</scope>
    <source>
        <strain evidence="10">ATCC 56472 / CBS 6340 / NRRL Y-8284</strain>
    </source>
</reference>
<dbReference type="FunCoup" id="C5DH65">
    <property type="interactions" value="303"/>
</dbReference>
<keyword evidence="4" id="KW-0496">Mitochondrion</keyword>
<dbReference type="HOGENOM" id="CLU_049057_2_1_1"/>